<gene>
    <name evidence="1" type="ORF">SAMN04488561_1367</name>
</gene>
<dbReference type="EMBL" id="FNUC01000003">
    <property type="protein sequence ID" value="SEE45284.1"/>
    <property type="molecule type" value="Genomic_DNA"/>
</dbReference>
<dbReference type="AlphaFoldDB" id="A0A1H5IYQ3"/>
<proteinExistence type="predicted"/>
<accession>A0A1H5IYQ3</accession>
<organism evidence="1 2">
    <name type="scientific">Jiangella alba</name>
    <dbReference type="NCBI Taxonomy" id="561176"/>
    <lineage>
        <taxon>Bacteria</taxon>
        <taxon>Bacillati</taxon>
        <taxon>Actinomycetota</taxon>
        <taxon>Actinomycetes</taxon>
        <taxon>Jiangellales</taxon>
        <taxon>Jiangellaceae</taxon>
        <taxon>Jiangella</taxon>
    </lineage>
</organism>
<dbReference type="STRING" id="561176.SAMN04488561_1367"/>
<dbReference type="OrthoDB" id="5182472at2"/>
<dbReference type="Proteomes" id="UP000181980">
    <property type="component" value="Unassembled WGS sequence"/>
</dbReference>
<keyword evidence="2" id="KW-1185">Reference proteome</keyword>
<evidence type="ECO:0000313" key="1">
    <source>
        <dbReference type="EMBL" id="SEE45284.1"/>
    </source>
</evidence>
<sequence>MDVPVVTEELVRQLRDGYPHVALVYAGDGVLLVRGPRGGVIEGERLYSSQRLDSWRPAAGGQALSDREHAARLTAQLTPAVEELVAHERAEAILGQLAAYTGPDIWADVIEKLPDFDRRIPAEYPSYVRSAYDQRHHDANATTAEFVALGERVTFSLDRRENRWHAAYTEGGR</sequence>
<name>A0A1H5IYQ3_9ACTN</name>
<evidence type="ECO:0000313" key="2">
    <source>
        <dbReference type="Proteomes" id="UP000181980"/>
    </source>
</evidence>
<dbReference type="RefSeq" id="WP_069114591.1">
    <property type="nucleotide sequence ID" value="NZ_FNUC01000003.1"/>
</dbReference>
<protein>
    <submittedName>
        <fullName evidence="1">Uncharacterized protein</fullName>
    </submittedName>
</protein>
<reference evidence="2" key="1">
    <citation type="submission" date="2016-10" db="EMBL/GenBank/DDBJ databases">
        <authorList>
            <person name="Varghese N."/>
            <person name="Submissions S."/>
        </authorList>
    </citation>
    <scope>NUCLEOTIDE SEQUENCE [LARGE SCALE GENOMIC DNA]</scope>
    <source>
        <strain evidence="2">DSM 45237</strain>
    </source>
</reference>